<evidence type="ECO:0000313" key="1">
    <source>
        <dbReference type="EMBL" id="MPM50671.1"/>
    </source>
</evidence>
<accession>A0A645AEF9</accession>
<gene>
    <name evidence="1" type="ORF">SDC9_97413</name>
</gene>
<proteinExistence type="predicted"/>
<dbReference type="AlphaFoldDB" id="A0A645AEF9"/>
<comment type="caution">
    <text evidence="1">The sequence shown here is derived from an EMBL/GenBank/DDBJ whole genome shotgun (WGS) entry which is preliminary data.</text>
</comment>
<protein>
    <submittedName>
        <fullName evidence="1">Uncharacterized protein</fullName>
    </submittedName>
</protein>
<organism evidence="1">
    <name type="scientific">bioreactor metagenome</name>
    <dbReference type="NCBI Taxonomy" id="1076179"/>
    <lineage>
        <taxon>unclassified sequences</taxon>
        <taxon>metagenomes</taxon>
        <taxon>ecological metagenomes</taxon>
    </lineage>
</organism>
<reference evidence="1" key="1">
    <citation type="submission" date="2019-08" db="EMBL/GenBank/DDBJ databases">
        <authorList>
            <person name="Kucharzyk K."/>
            <person name="Murdoch R.W."/>
            <person name="Higgins S."/>
            <person name="Loffler F."/>
        </authorList>
    </citation>
    <scope>NUCLEOTIDE SEQUENCE</scope>
</reference>
<dbReference type="EMBL" id="VSSQ01013068">
    <property type="protein sequence ID" value="MPM50671.1"/>
    <property type="molecule type" value="Genomic_DNA"/>
</dbReference>
<sequence>MCSGKLHRTRVYNATVFADVKVVARTLKTTCPMSGIQILFRKITILTRGRAVHHNQVDGSHTPYCLDKHSRTVHCSLSERASCSFSANISVCISFTRALSSK</sequence>
<name>A0A645AEF9_9ZZZZ</name>